<dbReference type="EMBL" id="LKCN02000012">
    <property type="protein sequence ID" value="RCI10502.1"/>
    <property type="molecule type" value="Genomic_DNA"/>
</dbReference>
<comment type="caution">
    <text evidence="1">The sequence shown here is derived from an EMBL/GenBank/DDBJ whole genome shotgun (WGS) entry which is preliminary data.</text>
</comment>
<name>A0A367L8E7_9HYPO</name>
<gene>
    <name evidence="1" type="ORF">L249_4330</name>
</gene>
<accession>A0A367L8E7</accession>
<reference evidence="1 2" key="1">
    <citation type="journal article" date="2015" name="BMC Genomics">
        <title>Insights from the genome of Ophiocordyceps polyrhachis-furcata to pathogenicity and host specificity in insect fungi.</title>
        <authorList>
            <person name="Wichadakul D."/>
            <person name="Kobmoo N."/>
            <person name="Ingsriswang S."/>
            <person name="Tangphatsornruang S."/>
            <person name="Chantasingh D."/>
            <person name="Luangsa-ard J.J."/>
            <person name="Eurwilaichitr L."/>
        </authorList>
    </citation>
    <scope>NUCLEOTIDE SEQUENCE [LARGE SCALE GENOMIC DNA]</scope>
    <source>
        <strain evidence="1 2">BCC 54312</strain>
    </source>
</reference>
<dbReference type="AlphaFoldDB" id="A0A367L8E7"/>
<evidence type="ECO:0000313" key="2">
    <source>
        <dbReference type="Proteomes" id="UP000253664"/>
    </source>
</evidence>
<keyword evidence="2" id="KW-1185">Reference proteome</keyword>
<dbReference type="Proteomes" id="UP000253664">
    <property type="component" value="Unassembled WGS sequence"/>
</dbReference>
<evidence type="ECO:0000313" key="1">
    <source>
        <dbReference type="EMBL" id="RCI10502.1"/>
    </source>
</evidence>
<organism evidence="1 2">
    <name type="scientific">Ophiocordyceps polyrhachis-furcata BCC 54312</name>
    <dbReference type="NCBI Taxonomy" id="1330021"/>
    <lineage>
        <taxon>Eukaryota</taxon>
        <taxon>Fungi</taxon>
        <taxon>Dikarya</taxon>
        <taxon>Ascomycota</taxon>
        <taxon>Pezizomycotina</taxon>
        <taxon>Sordariomycetes</taxon>
        <taxon>Hypocreomycetidae</taxon>
        <taxon>Hypocreales</taxon>
        <taxon>Ophiocordycipitaceae</taxon>
        <taxon>Ophiocordyceps</taxon>
    </lineage>
</organism>
<sequence length="75" mass="8422">MVHRQSSCRRYRVVMAHVAVLAVTWLCRRAIAGSFLTSTAMASLPSSRCLNNGFLSVIMKAGECRLDMTSRREPY</sequence>
<protein>
    <submittedName>
        <fullName evidence="1">Uncharacterized protein</fullName>
    </submittedName>
</protein>
<proteinExistence type="predicted"/>